<dbReference type="PANTHER" id="PTHR33332">
    <property type="entry name" value="REVERSE TRANSCRIPTASE DOMAIN-CONTAINING PROTEIN"/>
    <property type="match status" value="1"/>
</dbReference>
<dbReference type="EMBL" id="MTYJ01000100">
    <property type="protein sequence ID" value="OQV14746.1"/>
    <property type="molecule type" value="Genomic_DNA"/>
</dbReference>
<reference evidence="2" key="1">
    <citation type="submission" date="2017-01" db="EMBL/GenBank/DDBJ databases">
        <title>Comparative genomics of anhydrobiosis in the tardigrade Hypsibius dujardini.</title>
        <authorList>
            <person name="Yoshida Y."/>
            <person name="Koutsovoulos G."/>
            <person name="Laetsch D."/>
            <person name="Stevens L."/>
            <person name="Kumar S."/>
            <person name="Horikawa D."/>
            <person name="Ishino K."/>
            <person name="Komine S."/>
            <person name="Tomita M."/>
            <person name="Blaxter M."/>
            <person name="Arakawa K."/>
        </authorList>
    </citation>
    <scope>NUCLEOTIDE SEQUENCE [LARGE SCALE GENOMIC DNA]</scope>
    <source>
        <strain evidence="2">Z151</strain>
    </source>
</reference>
<sequence length="326" mass="37313">MRSSLSAGTKLALFAYNSCPSRIIRSPSDTLTLQDDLNSLGRWTQQKKLSFNPEKSVHIRLSRKPDRSIIPTYYLNGVNIPQAESTKYLGVHIDQSLSWKIHTGLVVVKANQRIRFLQSLFPRSCQRARITFFRSLVLPLLDYCAVAVNSCKKLLIDSLEGCVKRFLRTLNLGRIPDTSSDERYCHRLRQLGWQPLFLRRLKQSLMLAYKLIFNKIPLGDLLFQPYVFPVTAVSAVSGNTRQIGKIMDHPRAIPLHCQIFNGNGTPISASTRSFAHRVDRIWNHLPLPPEAYLTVDSFENSLESVQWTQLSCVKEYLPDRYLSFFA</sequence>
<protein>
    <recommendedName>
        <fullName evidence="3">Reverse transcriptase domain-containing protein</fullName>
    </recommendedName>
</protein>
<gene>
    <name evidence="1" type="ORF">BV898_11117</name>
</gene>
<evidence type="ECO:0008006" key="3">
    <source>
        <dbReference type="Google" id="ProtNLM"/>
    </source>
</evidence>
<proteinExistence type="predicted"/>
<evidence type="ECO:0000313" key="2">
    <source>
        <dbReference type="Proteomes" id="UP000192578"/>
    </source>
</evidence>
<comment type="caution">
    <text evidence="1">The sequence shown here is derived from an EMBL/GenBank/DDBJ whole genome shotgun (WGS) entry which is preliminary data.</text>
</comment>
<dbReference type="AlphaFoldDB" id="A0A1W0WHS3"/>
<dbReference type="Proteomes" id="UP000192578">
    <property type="component" value="Unassembled WGS sequence"/>
</dbReference>
<keyword evidence="2" id="KW-1185">Reference proteome</keyword>
<name>A0A1W0WHS3_HYPEX</name>
<dbReference type="OrthoDB" id="7700357at2759"/>
<accession>A0A1W0WHS3</accession>
<organism evidence="1 2">
    <name type="scientific">Hypsibius exemplaris</name>
    <name type="common">Freshwater tardigrade</name>
    <dbReference type="NCBI Taxonomy" id="2072580"/>
    <lineage>
        <taxon>Eukaryota</taxon>
        <taxon>Metazoa</taxon>
        <taxon>Ecdysozoa</taxon>
        <taxon>Tardigrada</taxon>
        <taxon>Eutardigrada</taxon>
        <taxon>Parachela</taxon>
        <taxon>Hypsibioidea</taxon>
        <taxon>Hypsibiidae</taxon>
        <taxon>Hypsibius</taxon>
    </lineage>
</organism>
<evidence type="ECO:0000313" key="1">
    <source>
        <dbReference type="EMBL" id="OQV14746.1"/>
    </source>
</evidence>